<dbReference type="GO" id="GO:0008736">
    <property type="term" value="F:L-fucose isomerase activity"/>
    <property type="evidence" value="ECO:0007669"/>
    <property type="project" value="InterPro"/>
</dbReference>
<name>A0A7C5YUD6_9CREN</name>
<dbReference type="PANTHER" id="PTHR37840:SF1">
    <property type="entry name" value="L-FUCOSE ISOMERASE"/>
    <property type="match status" value="1"/>
</dbReference>
<feature type="domain" description="L-fucose isomerase N-terminal-1" evidence="3">
    <location>
        <begin position="5"/>
        <end position="166"/>
    </location>
</feature>
<dbReference type="PANTHER" id="PTHR37840">
    <property type="entry name" value="L-FUCOSE ISOMERASE"/>
    <property type="match status" value="1"/>
</dbReference>
<accession>A0A7C5YUD6</accession>
<dbReference type="AlphaFoldDB" id="A0A7C5YUD6"/>
<dbReference type="InterPro" id="IPR038392">
    <property type="entry name" value="Fucose_isomerase_dom2_sf"/>
</dbReference>
<dbReference type="GO" id="GO:0005737">
    <property type="term" value="C:cytoplasm"/>
    <property type="evidence" value="ECO:0007669"/>
    <property type="project" value="InterPro"/>
</dbReference>
<dbReference type="InterPro" id="IPR009015">
    <property type="entry name" value="Fucose_isomerase_N/cen_sf"/>
</dbReference>
<dbReference type="Gene3D" id="3.40.50.1070">
    <property type="match status" value="1"/>
</dbReference>
<comment type="caution">
    <text evidence="4">The sequence shown here is derived from an EMBL/GenBank/DDBJ whole genome shotgun (WGS) entry which is preliminary data.</text>
</comment>
<dbReference type="Pfam" id="PF07881">
    <property type="entry name" value="Fucose_iso_N1"/>
    <property type="match status" value="1"/>
</dbReference>
<dbReference type="InterPro" id="IPR038391">
    <property type="entry name" value="Fucose_iso_dom1_sf"/>
</dbReference>
<gene>
    <name evidence="4" type="ORF">ENL47_07720</name>
</gene>
<evidence type="ECO:0000313" key="4">
    <source>
        <dbReference type="EMBL" id="HHR96672.1"/>
    </source>
</evidence>
<dbReference type="SUPFAM" id="SSF53743">
    <property type="entry name" value="FucI/AraA N-terminal and middle domains"/>
    <property type="match status" value="1"/>
</dbReference>
<organism evidence="4">
    <name type="scientific">Ignisphaera aggregans</name>
    <dbReference type="NCBI Taxonomy" id="334771"/>
    <lineage>
        <taxon>Archaea</taxon>
        <taxon>Thermoproteota</taxon>
        <taxon>Thermoprotei</taxon>
        <taxon>Desulfurococcales</taxon>
        <taxon>Desulfurococcaceae</taxon>
        <taxon>Ignisphaera</taxon>
    </lineage>
</organism>
<protein>
    <recommendedName>
        <fullName evidence="3">L-fucose isomerase N-terminal-1 domain-containing protein</fullName>
    </recommendedName>
</protein>
<dbReference type="GO" id="GO:0019571">
    <property type="term" value="P:D-arabinose catabolic process"/>
    <property type="evidence" value="ECO:0007669"/>
    <property type="project" value="TreeGrafter"/>
</dbReference>
<keyword evidence="2" id="KW-0119">Carbohydrate metabolism</keyword>
<dbReference type="GO" id="GO:0008790">
    <property type="term" value="F:arabinose isomerase activity"/>
    <property type="evidence" value="ECO:0007669"/>
    <property type="project" value="TreeGrafter"/>
</dbReference>
<dbReference type="EMBL" id="DRUB01000146">
    <property type="protein sequence ID" value="HHR96672.1"/>
    <property type="molecule type" value="Genomic_DNA"/>
</dbReference>
<evidence type="ECO:0000256" key="2">
    <source>
        <dbReference type="ARBA" id="ARBA00023277"/>
    </source>
</evidence>
<dbReference type="Gene3D" id="3.40.275.10">
    <property type="entry name" value="L-fucose Isomerase, Chain A, domain 2"/>
    <property type="match status" value="1"/>
</dbReference>
<keyword evidence="1" id="KW-0413">Isomerase</keyword>
<proteinExistence type="predicted"/>
<dbReference type="GO" id="GO:0030145">
    <property type="term" value="F:manganese ion binding"/>
    <property type="evidence" value="ECO:0007669"/>
    <property type="project" value="InterPro"/>
</dbReference>
<dbReference type="GO" id="GO:0042355">
    <property type="term" value="P:L-fucose catabolic process"/>
    <property type="evidence" value="ECO:0007669"/>
    <property type="project" value="TreeGrafter"/>
</dbReference>
<dbReference type="InterPro" id="IPR005763">
    <property type="entry name" value="Fucose_isomerase"/>
</dbReference>
<evidence type="ECO:0000256" key="1">
    <source>
        <dbReference type="ARBA" id="ARBA00023235"/>
    </source>
</evidence>
<sequence>MKLSTIGIAMLGDERIPVMVRLENECIKRMKRLAEIIRDRVKYYNGESPNVVVAPKVISSIKDSKEIGEYFVKNNVKILILQYYIWDYPYLVWPLVNILGRDKPILNVSNNEGEYPGNVGLLATDGALRQVGLRTHRIIGDIEDPKIQEEIVDWIRAAEAYTSLRGQVYGIYGGHSMGMETGYFHMIPIQRILGVTAYQIDQLLLVKYMEKVDENEVEKGFKWAYRDAW</sequence>
<evidence type="ECO:0000259" key="3">
    <source>
        <dbReference type="Pfam" id="PF07881"/>
    </source>
</evidence>
<dbReference type="InterPro" id="IPR012888">
    <property type="entry name" value="Fucose_iso_N1"/>
</dbReference>
<reference evidence="4" key="1">
    <citation type="journal article" date="2020" name="mSystems">
        <title>Genome- and Community-Level Interaction Insights into Carbon Utilization and Element Cycling Functions of Hydrothermarchaeota in Hydrothermal Sediment.</title>
        <authorList>
            <person name="Zhou Z."/>
            <person name="Liu Y."/>
            <person name="Xu W."/>
            <person name="Pan J."/>
            <person name="Luo Z.H."/>
            <person name="Li M."/>
        </authorList>
    </citation>
    <scope>NUCLEOTIDE SEQUENCE [LARGE SCALE GENOMIC DNA]</scope>
    <source>
        <strain evidence="4">SpSt-1</strain>
    </source>
</reference>